<evidence type="ECO:0000256" key="6">
    <source>
        <dbReference type="SAM" id="Phobius"/>
    </source>
</evidence>
<evidence type="ECO:0000256" key="1">
    <source>
        <dbReference type="ARBA" id="ARBA00004651"/>
    </source>
</evidence>
<evidence type="ECO:0000256" key="4">
    <source>
        <dbReference type="ARBA" id="ARBA00022989"/>
    </source>
</evidence>
<comment type="subcellular location">
    <subcellularLocation>
        <location evidence="1">Cell membrane</location>
        <topology evidence="1">Multi-pass membrane protein</topology>
    </subcellularLocation>
</comment>
<gene>
    <name evidence="9" type="ORF">DN53_10430</name>
</gene>
<keyword evidence="10" id="KW-1185">Reference proteome</keyword>
<keyword evidence="2" id="KW-1003">Cell membrane</keyword>
<keyword evidence="9" id="KW-0131">Cell cycle</keyword>
<feature type="domain" description="ABC3 transporter permease C-terminal" evidence="7">
    <location>
        <begin position="690"/>
        <end position="804"/>
    </location>
</feature>
<dbReference type="InterPro" id="IPR003838">
    <property type="entry name" value="ABC3_permease_C"/>
</dbReference>
<feature type="transmembrane region" description="Helical" evidence="6">
    <location>
        <begin position="688"/>
        <end position="712"/>
    </location>
</feature>
<feature type="transmembrane region" description="Helical" evidence="6">
    <location>
        <begin position="21"/>
        <end position="42"/>
    </location>
</feature>
<accession>A0A444VNK9</accession>
<dbReference type="PANTHER" id="PTHR30572">
    <property type="entry name" value="MEMBRANE COMPONENT OF TRANSPORTER-RELATED"/>
    <property type="match status" value="1"/>
</dbReference>
<keyword evidence="9" id="KW-0132">Cell division</keyword>
<evidence type="ECO:0000256" key="5">
    <source>
        <dbReference type="ARBA" id="ARBA00023136"/>
    </source>
</evidence>
<comment type="caution">
    <text evidence="9">The sequence shown here is derived from an EMBL/GenBank/DDBJ whole genome shotgun (WGS) entry which is preliminary data.</text>
</comment>
<organism evidence="9 10">
    <name type="scientific">Flagellimonas olearia</name>
    <dbReference type="NCBI Taxonomy" id="552546"/>
    <lineage>
        <taxon>Bacteria</taxon>
        <taxon>Pseudomonadati</taxon>
        <taxon>Bacteroidota</taxon>
        <taxon>Flavobacteriia</taxon>
        <taxon>Flavobacteriales</taxon>
        <taxon>Flavobacteriaceae</taxon>
        <taxon>Flagellimonas</taxon>
    </lineage>
</organism>
<evidence type="ECO:0000313" key="9">
    <source>
        <dbReference type="EMBL" id="RYC52289.1"/>
    </source>
</evidence>
<dbReference type="PANTHER" id="PTHR30572:SF18">
    <property type="entry name" value="ABC-TYPE MACROLIDE FAMILY EXPORT SYSTEM PERMEASE COMPONENT 2"/>
    <property type="match status" value="1"/>
</dbReference>
<dbReference type="InterPro" id="IPR050250">
    <property type="entry name" value="Macrolide_Exporter_MacB"/>
</dbReference>
<dbReference type="Pfam" id="PF12704">
    <property type="entry name" value="MacB_PCD"/>
    <property type="match status" value="1"/>
</dbReference>
<evidence type="ECO:0000259" key="7">
    <source>
        <dbReference type="Pfam" id="PF02687"/>
    </source>
</evidence>
<keyword evidence="3 6" id="KW-0812">Transmembrane</keyword>
<dbReference type="GO" id="GO:0051301">
    <property type="term" value="P:cell division"/>
    <property type="evidence" value="ECO:0007669"/>
    <property type="project" value="UniProtKB-KW"/>
</dbReference>
<feature type="transmembrane region" description="Helical" evidence="6">
    <location>
        <begin position="774"/>
        <end position="794"/>
    </location>
</feature>
<feature type="transmembrane region" description="Helical" evidence="6">
    <location>
        <begin position="435"/>
        <end position="458"/>
    </location>
</feature>
<dbReference type="AlphaFoldDB" id="A0A444VNK9"/>
<feature type="transmembrane region" description="Helical" evidence="6">
    <location>
        <begin position="297"/>
        <end position="318"/>
    </location>
</feature>
<feature type="transmembrane region" description="Helical" evidence="6">
    <location>
        <begin position="389"/>
        <end position="414"/>
    </location>
</feature>
<feature type="transmembrane region" description="Helical" evidence="6">
    <location>
        <begin position="347"/>
        <end position="369"/>
    </location>
</feature>
<dbReference type="GO" id="GO:0022857">
    <property type="term" value="F:transmembrane transporter activity"/>
    <property type="evidence" value="ECO:0007669"/>
    <property type="project" value="TreeGrafter"/>
</dbReference>
<evidence type="ECO:0000256" key="3">
    <source>
        <dbReference type="ARBA" id="ARBA00022692"/>
    </source>
</evidence>
<protein>
    <submittedName>
        <fullName evidence="9">Cell division protein FtsX</fullName>
    </submittedName>
</protein>
<dbReference type="GO" id="GO:0005886">
    <property type="term" value="C:plasma membrane"/>
    <property type="evidence" value="ECO:0007669"/>
    <property type="project" value="UniProtKB-SubCell"/>
</dbReference>
<keyword evidence="5 6" id="KW-0472">Membrane</keyword>
<reference evidence="9 10" key="1">
    <citation type="submission" date="2014-04" db="EMBL/GenBank/DDBJ databases">
        <title>Whole genome of Muricauda olearia.</title>
        <authorList>
            <person name="Zhang X.-H."/>
            <person name="Tang K."/>
        </authorList>
    </citation>
    <scope>NUCLEOTIDE SEQUENCE [LARGE SCALE GENOMIC DNA]</scope>
    <source>
        <strain evidence="9 10">Th120</strain>
    </source>
</reference>
<keyword evidence="4 6" id="KW-1133">Transmembrane helix</keyword>
<evidence type="ECO:0000313" key="10">
    <source>
        <dbReference type="Proteomes" id="UP000290261"/>
    </source>
</evidence>
<proteinExistence type="predicted"/>
<evidence type="ECO:0000259" key="8">
    <source>
        <dbReference type="Pfam" id="PF12704"/>
    </source>
</evidence>
<feature type="transmembrane region" description="Helical" evidence="6">
    <location>
        <begin position="740"/>
        <end position="759"/>
    </location>
</feature>
<evidence type="ECO:0000256" key="2">
    <source>
        <dbReference type="ARBA" id="ARBA00022475"/>
    </source>
</evidence>
<dbReference type="InterPro" id="IPR025857">
    <property type="entry name" value="MacB_PCD"/>
</dbReference>
<sequence>MFKNNIKIAWRNLKKQPFFTFLNTFGLAIGMAGALLICLFIHDELSYDKMFADAERIYRIDTDIKFGGAEIKASESAAPMAEVILRDFPQVESAMRFRDRGSLLLRKSGTSANTKEPRVAFADSTFFDFFGITLLVGDSETALTQPNTLILTKTAAEKHFGIKDALGQSLLLNNTDTYTVTGIIDDLPKNSFLRDHSVFMAMSGFADSRSPDWGSHNYYTFVKLIPSANVADFQVPLNTLFDNYLLPWAQNYFPGITKESFLASGNFVNYHTMPLTDIHLHSNRQSEMSSNSTMQNVYILSFISLFLIVLACVNFMNLSTAYSLKRAKEVGIRRTLGSNKIDLVRQFLIESGLISFISLLVALIIASAVLPFFNELAGKSIAIPYTNPIFWGILLLATIILGIFSGSYPAFFMSRFMPVKTLKGGGQSDVGGGNVRNALVVFQFAISVFLIVSTIVVFQQLTFIQNKDLGFTKDQVVLIDDVFSAGSQVEALKEEVLKLSQTKNATLSSYFPTPSSRSNGSFVKEGALSQENAVQMQTWAVDEDYINTMDMELIAGRNFSNEFGTDSTGMIINEAALKILGLSAEEALGLKMTDDLAVEELRFSTIIGVVKNFHYESLRENIGALGLFLDRQPSGMLAVRLNAGDFSSAIAKIEGIWNRFAPGQPFNYRFMDDSFNTTYDAEQRLGKIFMVFTVLSILIACLGLFGLAAFNAQKRTKEIGIRKVLGASVQQITYRLTTDFLKMVGISILISLPIGWFAMDKWLEDFSYRIEIGWWVFALAALLAIGVAVLTVGYQSIKAAIVNPIKSLRTE</sequence>
<feature type="domain" description="MacB-like periplasmic core" evidence="8">
    <location>
        <begin position="20"/>
        <end position="234"/>
    </location>
</feature>
<dbReference type="Pfam" id="PF02687">
    <property type="entry name" value="FtsX"/>
    <property type="match status" value="2"/>
</dbReference>
<dbReference type="EMBL" id="JJMP01000003">
    <property type="protein sequence ID" value="RYC52289.1"/>
    <property type="molecule type" value="Genomic_DNA"/>
</dbReference>
<dbReference type="Proteomes" id="UP000290261">
    <property type="component" value="Unassembled WGS sequence"/>
</dbReference>
<name>A0A444VNK9_9FLAO</name>
<dbReference type="RefSeq" id="WP_129653816.1">
    <property type="nucleotide sequence ID" value="NZ_ML142908.1"/>
</dbReference>
<feature type="domain" description="ABC3 transporter permease C-terminal" evidence="7">
    <location>
        <begin position="302"/>
        <end position="415"/>
    </location>
</feature>